<feature type="repeat" description="ANK" evidence="3">
    <location>
        <begin position="354"/>
        <end position="386"/>
    </location>
</feature>
<dbReference type="SUPFAM" id="SSF48403">
    <property type="entry name" value="Ankyrin repeat"/>
    <property type="match status" value="1"/>
</dbReference>
<feature type="repeat" description="ANK" evidence="3">
    <location>
        <begin position="192"/>
        <end position="217"/>
    </location>
</feature>
<dbReference type="Gene3D" id="1.25.40.20">
    <property type="entry name" value="Ankyrin repeat-containing domain"/>
    <property type="match status" value="3"/>
</dbReference>
<dbReference type="PANTHER" id="PTHR24123:SF141">
    <property type="entry name" value="ANKYRIN 2, ISOFORM U"/>
    <property type="match status" value="1"/>
</dbReference>
<evidence type="ECO:0000313" key="4">
    <source>
        <dbReference type="EMBL" id="MBM6704169.1"/>
    </source>
</evidence>
<comment type="caution">
    <text evidence="4">The sequence shown here is derived from an EMBL/GenBank/DDBJ whole genome shotgun (WGS) entry which is preliminary data.</text>
</comment>
<dbReference type="PANTHER" id="PTHR24123">
    <property type="entry name" value="ANKYRIN REPEAT-CONTAINING"/>
    <property type="match status" value="1"/>
</dbReference>
<dbReference type="InterPro" id="IPR051165">
    <property type="entry name" value="Multifunctional_ANK_Repeat"/>
</dbReference>
<dbReference type="EMBL" id="JACJJC010000009">
    <property type="protein sequence ID" value="MBM6704169.1"/>
    <property type="molecule type" value="Genomic_DNA"/>
</dbReference>
<feature type="repeat" description="ANK" evidence="3">
    <location>
        <begin position="126"/>
        <end position="158"/>
    </location>
</feature>
<evidence type="ECO:0000256" key="2">
    <source>
        <dbReference type="ARBA" id="ARBA00023043"/>
    </source>
</evidence>
<gene>
    <name evidence="4" type="ORF">H6A60_06690</name>
</gene>
<keyword evidence="5" id="KW-1185">Reference proteome</keyword>
<keyword evidence="2 3" id="KW-0040">ANK repeat</keyword>
<dbReference type="Pfam" id="PF12796">
    <property type="entry name" value="Ank_2"/>
    <property type="match status" value="2"/>
</dbReference>
<dbReference type="PROSITE" id="PS50297">
    <property type="entry name" value="ANK_REP_REGION"/>
    <property type="match status" value="4"/>
</dbReference>
<reference evidence="4 5" key="1">
    <citation type="journal article" date="2021" name="Sci. Rep.">
        <title>The distribution of antibiotic resistance genes in chicken gut microbiota commensals.</title>
        <authorList>
            <person name="Juricova H."/>
            <person name="Matiasovicova J."/>
            <person name="Kubasova T."/>
            <person name="Cejkova D."/>
            <person name="Rychlik I."/>
        </authorList>
    </citation>
    <scope>NUCLEOTIDE SEQUENCE [LARGE SCALE GENOMIC DNA]</scope>
    <source>
        <strain evidence="4 5">An829</strain>
    </source>
</reference>
<dbReference type="InterPro" id="IPR036770">
    <property type="entry name" value="Ankyrin_rpt-contain_sf"/>
</dbReference>
<accession>A0ABS2DS94</accession>
<organism evidence="4 5">
    <name type="scientific">Sutterella massiliensis</name>
    <dbReference type="NCBI Taxonomy" id="1816689"/>
    <lineage>
        <taxon>Bacteria</taxon>
        <taxon>Pseudomonadati</taxon>
        <taxon>Pseudomonadota</taxon>
        <taxon>Betaproteobacteria</taxon>
        <taxon>Burkholderiales</taxon>
        <taxon>Sutterellaceae</taxon>
        <taxon>Sutterella</taxon>
    </lineage>
</organism>
<name>A0ABS2DS94_9BURK</name>
<evidence type="ECO:0000313" key="5">
    <source>
        <dbReference type="Proteomes" id="UP000715095"/>
    </source>
</evidence>
<protein>
    <submittedName>
        <fullName evidence="4">Ankyrin repeat domain-containing protein</fullName>
    </submittedName>
</protein>
<dbReference type="InterPro" id="IPR002110">
    <property type="entry name" value="Ankyrin_rpt"/>
</dbReference>
<evidence type="ECO:0000256" key="3">
    <source>
        <dbReference type="PROSITE-ProRule" id="PRU00023"/>
    </source>
</evidence>
<feature type="repeat" description="ANK" evidence="3">
    <location>
        <begin position="325"/>
        <end position="353"/>
    </location>
</feature>
<dbReference type="SMART" id="SM00248">
    <property type="entry name" value="ANK"/>
    <property type="match status" value="9"/>
</dbReference>
<sequence>MSDVIDKKELCDFLEVIKNTGQSEKGKSQTEACFEKGILTANHKIVTQVLKGNPEFINKLISDKTPFEIALEKGYINLAKTLSSYDNFDSEMENHEALLLCLVYGQTEMARDFVLKGVNTNLKNGDGQNLIMLCLSNGDLETAQILLDHGAEIDSKDNRGWSALIHESFKGNKKEVEFLVKNGASVNLCTPDGWNSLVIAFAYGHSEIVDFLLNNGALFGEKFAKGALLQSYKNRNLEITTKLLKAGVSPNFLYDSKISLIAQAAKDNEWGFVKEYLLNGANANEQINKDLYLISLATDKCQAEIIKLLIEKGASINFKDGFLAPIHIACLRNRADIVQLLLDKGACIEAKDKDGDTPLIITCRYSFYSLAKYLLSRGANPEQRNNEYKDAGSYCYNDEIKKLLKRLR</sequence>
<evidence type="ECO:0000256" key="1">
    <source>
        <dbReference type="ARBA" id="ARBA00022737"/>
    </source>
</evidence>
<dbReference type="Proteomes" id="UP000715095">
    <property type="component" value="Unassembled WGS sequence"/>
</dbReference>
<dbReference type="PROSITE" id="PS50088">
    <property type="entry name" value="ANK_REPEAT"/>
    <property type="match status" value="4"/>
</dbReference>
<proteinExistence type="predicted"/>
<dbReference type="RefSeq" id="WP_205102644.1">
    <property type="nucleotide sequence ID" value="NZ_JACJJC010000009.1"/>
</dbReference>
<keyword evidence="1" id="KW-0677">Repeat</keyword>